<proteinExistence type="predicted"/>
<feature type="region of interest" description="Disordered" evidence="3">
    <location>
        <begin position="329"/>
        <end position="384"/>
    </location>
</feature>
<evidence type="ECO:0000313" key="5">
    <source>
        <dbReference type="EMBL" id="KAG5174965.1"/>
    </source>
</evidence>
<dbReference type="Pfam" id="PF13041">
    <property type="entry name" value="PPR_2"/>
    <property type="match status" value="1"/>
</dbReference>
<dbReference type="Pfam" id="PF01535">
    <property type="entry name" value="PPR"/>
    <property type="match status" value="1"/>
</dbReference>
<feature type="repeat" description="PPR" evidence="2">
    <location>
        <begin position="574"/>
        <end position="608"/>
    </location>
</feature>
<evidence type="ECO:0000256" key="3">
    <source>
        <dbReference type="SAM" id="MobiDB-lite"/>
    </source>
</evidence>
<dbReference type="PANTHER" id="PTHR47447:SF17">
    <property type="entry name" value="OS12G0638900 PROTEIN"/>
    <property type="match status" value="1"/>
</dbReference>
<dbReference type="OrthoDB" id="185373at2759"/>
<reference evidence="5" key="1">
    <citation type="submission" date="2021-02" db="EMBL/GenBank/DDBJ databases">
        <title>First Annotated Genome of the Yellow-green Alga Tribonema minus.</title>
        <authorList>
            <person name="Mahan K.M."/>
        </authorList>
    </citation>
    <scope>NUCLEOTIDE SEQUENCE</scope>
    <source>
        <strain evidence="5">UTEX B ZZ1240</strain>
    </source>
</reference>
<keyword evidence="6" id="KW-1185">Reference proteome</keyword>
<evidence type="ECO:0000313" key="6">
    <source>
        <dbReference type="Proteomes" id="UP000664859"/>
    </source>
</evidence>
<feature type="repeat" description="PPR" evidence="2">
    <location>
        <begin position="157"/>
        <end position="191"/>
    </location>
</feature>
<dbReference type="PROSITE" id="PS51375">
    <property type="entry name" value="PPR"/>
    <property type="match status" value="4"/>
</dbReference>
<dbReference type="Pfam" id="PF13812">
    <property type="entry name" value="PPR_3"/>
    <property type="match status" value="1"/>
</dbReference>
<name>A0A835YJX1_9STRA</name>
<gene>
    <name evidence="5" type="ORF">JKP88DRAFT_284116</name>
</gene>
<sequence length="635" mass="66152">MSITSPRSGGKVAAAECLEGVQSCEPSEAGFAHAYALYSNLDGGSKIGIELYAAVLAMCAAASKGEAALKVLEDMRAAGVPPDEHCYAAALKACRREGRVQDVLALLERMRADPALAPGAFHYNAALRALREAGRWREALELLRAMAGPAHGGVAPNAHCYNTAMQACDAAHQPAEALRVLQGMRARGVQPNVFSYNAVMRACERTGDWRRSLQLFELEGEALRVCSAKPGEASPFALQAASQRAEMQSEGVEPDWHSHMCVLAACRRGLQWGRAMRTIQTMRSAGLTPGLRAYTAAMQTCIHARQWARAADVADMMVADLERDGIASFGSSGGGGGGSSDESDMGSAGGGSAAEAAVNGDSAAAVNGGTGEAAPPHLEEQARVPPLQRAAALTAQRRRRPSLLLFHASAQKLNAANTAWSAYAIDTALYACQRGRLPDRADALLARLRAAGVPTSHAMRNRLMAALESARRPAAVLAALDAMRAEGGDGSGSGSGGGVGAPDAEAVAAAVRACRALGLARRALELVEEAEDASVALAPTTYAAAVAACAQQDDGWEPALMVLARMRAKGVQPTSKAFASAVFACHAGGQWELALELLKQMQAHGLKPSTAVYNKAALACADAAPGPRRSRSSRR</sequence>
<evidence type="ECO:0000256" key="1">
    <source>
        <dbReference type="ARBA" id="ARBA00022737"/>
    </source>
</evidence>
<feature type="domain" description="PROP1-like PPR" evidence="4">
    <location>
        <begin position="509"/>
        <end position="619"/>
    </location>
</feature>
<feature type="repeat" description="PPR" evidence="2">
    <location>
        <begin position="538"/>
        <end position="573"/>
    </location>
</feature>
<evidence type="ECO:0000259" key="4">
    <source>
        <dbReference type="Pfam" id="PF17177"/>
    </source>
</evidence>
<dbReference type="NCBIfam" id="TIGR00756">
    <property type="entry name" value="PPR"/>
    <property type="match status" value="2"/>
</dbReference>
<dbReference type="Pfam" id="PF17177">
    <property type="entry name" value="PPR_long"/>
    <property type="match status" value="1"/>
</dbReference>
<evidence type="ECO:0000256" key="2">
    <source>
        <dbReference type="PROSITE-ProRule" id="PRU00708"/>
    </source>
</evidence>
<dbReference type="Proteomes" id="UP000664859">
    <property type="component" value="Unassembled WGS sequence"/>
</dbReference>
<dbReference type="InterPro" id="IPR033443">
    <property type="entry name" value="PROP1-like_PPR_dom"/>
</dbReference>
<feature type="repeat" description="PPR" evidence="2">
    <location>
        <begin position="48"/>
        <end position="82"/>
    </location>
</feature>
<accession>A0A835YJX1</accession>
<organism evidence="5 6">
    <name type="scientific">Tribonema minus</name>
    <dbReference type="NCBI Taxonomy" id="303371"/>
    <lineage>
        <taxon>Eukaryota</taxon>
        <taxon>Sar</taxon>
        <taxon>Stramenopiles</taxon>
        <taxon>Ochrophyta</taxon>
        <taxon>PX clade</taxon>
        <taxon>Xanthophyceae</taxon>
        <taxon>Tribonematales</taxon>
        <taxon>Tribonemataceae</taxon>
        <taxon>Tribonema</taxon>
    </lineage>
</organism>
<dbReference type="AlphaFoldDB" id="A0A835YJX1"/>
<comment type="caution">
    <text evidence="5">The sequence shown here is derived from an EMBL/GenBank/DDBJ whole genome shotgun (WGS) entry which is preliminary data.</text>
</comment>
<keyword evidence="1" id="KW-0677">Repeat</keyword>
<protein>
    <recommendedName>
        <fullName evidence="4">PROP1-like PPR domain-containing protein</fullName>
    </recommendedName>
</protein>
<dbReference type="InterPro" id="IPR002885">
    <property type="entry name" value="PPR_rpt"/>
</dbReference>
<dbReference type="EMBL" id="JAFCMP010000557">
    <property type="protein sequence ID" value="KAG5174965.1"/>
    <property type="molecule type" value="Genomic_DNA"/>
</dbReference>
<dbReference type="PANTHER" id="PTHR47447">
    <property type="entry name" value="OS03G0856100 PROTEIN"/>
    <property type="match status" value="1"/>
</dbReference>
<dbReference type="InterPro" id="IPR011990">
    <property type="entry name" value="TPR-like_helical_dom_sf"/>
</dbReference>
<dbReference type="Gene3D" id="1.25.40.10">
    <property type="entry name" value="Tetratricopeptide repeat domain"/>
    <property type="match status" value="4"/>
</dbReference>